<sequence length="57" mass="6491">MKINIYEAKDGLNKTKVDTAMQINTSNSAYTENLTSKENTSFVKRMVEEYELSLLGK</sequence>
<dbReference type="RefSeq" id="WP_218318849.1">
    <property type="nucleotide sequence ID" value="NZ_JAEEGC010000010.1"/>
</dbReference>
<dbReference type="AlphaFoldDB" id="A0A949TUS7"/>
<dbReference type="Pfam" id="PF00269">
    <property type="entry name" value="SASP"/>
    <property type="match status" value="1"/>
</dbReference>
<name>A0A949TUS7_9CLOT</name>
<dbReference type="InterPro" id="IPR001448">
    <property type="entry name" value="SASP_alpha/beta-type"/>
</dbReference>
<protein>
    <submittedName>
        <fullName evidence="1">Small, acid-soluble spore protein, alpha/beta type</fullName>
    </submittedName>
</protein>
<accession>A0A949TUS7</accession>
<dbReference type="Proteomes" id="UP000694308">
    <property type="component" value="Unassembled WGS sequence"/>
</dbReference>
<gene>
    <name evidence="1" type="ORF">I6U48_02625</name>
</gene>
<evidence type="ECO:0000313" key="2">
    <source>
        <dbReference type="Proteomes" id="UP000694308"/>
    </source>
</evidence>
<evidence type="ECO:0000313" key="1">
    <source>
        <dbReference type="EMBL" id="MBV7271810.1"/>
    </source>
</evidence>
<dbReference type="GO" id="GO:0006265">
    <property type="term" value="P:DNA topological change"/>
    <property type="evidence" value="ECO:0007669"/>
    <property type="project" value="InterPro"/>
</dbReference>
<keyword evidence="2" id="KW-1185">Reference proteome</keyword>
<comment type="caution">
    <text evidence="1">The sequence shown here is derived from an EMBL/GenBank/DDBJ whole genome shotgun (WGS) entry which is preliminary data.</text>
</comment>
<dbReference type="EMBL" id="JAEEGC010000010">
    <property type="protein sequence ID" value="MBV7271810.1"/>
    <property type="molecule type" value="Genomic_DNA"/>
</dbReference>
<organism evidence="1 2">
    <name type="scientific">Clostridium thailandense</name>
    <dbReference type="NCBI Taxonomy" id="2794346"/>
    <lineage>
        <taxon>Bacteria</taxon>
        <taxon>Bacillati</taxon>
        <taxon>Bacillota</taxon>
        <taxon>Clostridia</taxon>
        <taxon>Eubacteriales</taxon>
        <taxon>Clostridiaceae</taxon>
        <taxon>Clostridium</taxon>
    </lineage>
</organism>
<reference evidence="1" key="1">
    <citation type="submission" date="2020-12" db="EMBL/GenBank/DDBJ databases">
        <title>Clostridium thailandense sp. nov., a novel acetogenic bacterium isolated from peat land soil in Thailand.</title>
        <authorList>
            <person name="Chaikitkaew S."/>
            <person name="Birkeland N.K."/>
        </authorList>
    </citation>
    <scope>NUCLEOTIDE SEQUENCE</scope>
    <source>
        <strain evidence="1">PL3</strain>
    </source>
</reference>
<proteinExistence type="predicted"/>
<dbReference type="GO" id="GO:0003690">
    <property type="term" value="F:double-stranded DNA binding"/>
    <property type="evidence" value="ECO:0007669"/>
    <property type="project" value="InterPro"/>
</dbReference>